<dbReference type="OrthoDB" id="1153981at2"/>
<name>E0NT22_9BACT</name>
<evidence type="ECO:0000313" key="3">
    <source>
        <dbReference type="Proteomes" id="UP000004394"/>
    </source>
</evidence>
<sequence length="726" mass="83392">MKKVLCRIAWAILLLFAAVEHTSADSKKDYKEFADATRKRIWAMDMPQFKKHDCPAKYKTESAIILANYRDVEMVRSAKFSWGTLMRQGQSFKLRKLYCNDLHRVLIYINDDVALKRFSEFDYRTTTTGYSNNGWREKGKVVLGVRIVKPDGTIKEISTDDYVSATEGKKDKQERQKLAVPGLEVGDAIDVFVYESDEFAEHNYDPFFFKFKEDYPVLWNRLHCDIDKDFTVLYRSLNGAPKVTESTDKEGNYVLDAEMLNQEKCTPSLWYDETLQTPGILLAAICKVEGEQRPDCAKKKGITANPDPKLIQRDVWRLIGIRYPVYKYGDFPELKKLAKQAKKDIPDETKRADYIYDLVYFYHLKYWFNYYRDTRVALQYYTLLKDAGIPAVFGITTDDNEADVDKLTYWLHTRWFVKLRNSEKYYFGYGPVSVVPGEIPSEFQGKKAILSIDEKKPFEDGKYQTITLPVSKASDNRDVADIRVTLNGTEVTIDRTESQSGALKELWQTDLCTPDNLFDSYKQRMKEDKDLATTLGKRATRSREASLKEVRKQQIDDFKKEIKYYQGEDAKELLSYKIVTIGNSPDSAAFVYNMRYTLDGLVKKAGSNIVLSVGKLIGDVQKIEGNDRKRDADINRMCARQTEWNIAVDLPAGYKVSAEGLQKLNTNVQNAAGAFMATAKSEGGKLLLHVVKRYDHKNEPVANWQALLDIVDACYAYTARQVVLKK</sequence>
<keyword evidence="1" id="KW-0732">Signal</keyword>
<proteinExistence type="predicted"/>
<dbReference type="EMBL" id="AEEI01000043">
    <property type="protein sequence ID" value="EFM01761.1"/>
    <property type="molecule type" value="Genomic_DNA"/>
</dbReference>
<dbReference type="AlphaFoldDB" id="E0NT22"/>
<evidence type="ECO:0000256" key="1">
    <source>
        <dbReference type="SAM" id="SignalP"/>
    </source>
</evidence>
<evidence type="ECO:0000313" key="2">
    <source>
        <dbReference type="EMBL" id="EFM01761.1"/>
    </source>
</evidence>
<evidence type="ECO:0008006" key="4">
    <source>
        <dbReference type="Google" id="ProtNLM"/>
    </source>
</evidence>
<dbReference type="Gene3D" id="2.60.40.3140">
    <property type="match status" value="1"/>
</dbReference>
<dbReference type="Gene3D" id="2.60.120.1130">
    <property type="match status" value="1"/>
</dbReference>
<dbReference type="eggNOG" id="ENOG502Z7ZW">
    <property type="taxonomic scope" value="Bacteria"/>
</dbReference>
<dbReference type="RefSeq" id="WP_006949269.1">
    <property type="nucleotide sequence ID" value="NZ_BAJI01000003.1"/>
</dbReference>
<dbReference type="HOGENOM" id="CLU_375891_0_0_10"/>
<feature type="signal peptide" evidence="1">
    <location>
        <begin position="1"/>
        <end position="24"/>
    </location>
</feature>
<reference evidence="2" key="1">
    <citation type="submission" date="2010-07" db="EMBL/GenBank/DDBJ databases">
        <authorList>
            <person name="Muzny D."/>
            <person name="Qin X."/>
            <person name="Deng J."/>
            <person name="Jiang H."/>
            <person name="Liu Y."/>
            <person name="Qu J."/>
            <person name="Song X.-Z."/>
            <person name="Zhang L."/>
            <person name="Thornton R."/>
            <person name="Coyle M."/>
            <person name="Francisco L."/>
            <person name="Jackson L."/>
            <person name="Javaid M."/>
            <person name="Korchina V."/>
            <person name="Kovar C."/>
            <person name="Mata R."/>
            <person name="Mathew T."/>
            <person name="Ngo R."/>
            <person name="Nguyen L."/>
            <person name="Nguyen N."/>
            <person name="Okwuonu G."/>
            <person name="Ongeri F."/>
            <person name="Pham C."/>
            <person name="Simmons D."/>
            <person name="Wilczek-Boney K."/>
            <person name="Hale W."/>
            <person name="Jakkamsetti A."/>
            <person name="Pham P."/>
            <person name="Ruth R."/>
            <person name="San Lucas F."/>
            <person name="Warren J."/>
            <person name="Zhang J."/>
            <person name="Zhao Z."/>
            <person name="Zhou C."/>
            <person name="Zhu D."/>
            <person name="Lee S."/>
            <person name="Bess C."/>
            <person name="Blankenburg K."/>
            <person name="Forbes L."/>
            <person name="Fu Q."/>
            <person name="Gubbala S."/>
            <person name="Hirani K."/>
            <person name="Jayaseelan J.C."/>
            <person name="Lara F."/>
            <person name="Munidasa M."/>
            <person name="Palculict T."/>
            <person name="Patil S."/>
            <person name="Pu L.-L."/>
            <person name="Saada N."/>
            <person name="Tang L."/>
            <person name="Weissenberger G."/>
            <person name="Zhu Y."/>
            <person name="Hemphill L."/>
            <person name="Shang Y."/>
            <person name="Youmans B."/>
            <person name="Ayvaz T."/>
            <person name="Ross M."/>
            <person name="Santibanez J."/>
            <person name="Aqrawi P."/>
            <person name="Gross S."/>
            <person name="Joshi V."/>
            <person name="Fowler G."/>
            <person name="Nazareth L."/>
            <person name="Reid J."/>
            <person name="Worley K."/>
            <person name="Petrosino J."/>
            <person name="Highlander S."/>
            <person name="Gibbs R."/>
        </authorList>
    </citation>
    <scope>NUCLEOTIDE SEQUENCE [LARGE SCALE GENOMIC DNA]</scope>
    <source>
        <strain evidence="2">DSM 16973</strain>
    </source>
</reference>
<dbReference type="Proteomes" id="UP000004394">
    <property type="component" value="Unassembled WGS sequence"/>
</dbReference>
<comment type="caution">
    <text evidence="2">The sequence shown here is derived from an EMBL/GenBank/DDBJ whole genome shotgun (WGS) entry which is preliminary data.</text>
</comment>
<keyword evidence="3" id="KW-1185">Reference proteome</keyword>
<feature type="chain" id="PRO_5003138190" description="DUF3857 domain-containing protein" evidence="1">
    <location>
        <begin position="25"/>
        <end position="726"/>
    </location>
</feature>
<organism evidence="2 3">
    <name type="scientific">Hoylesella marshii DSM 16973 = JCM 13450</name>
    <dbReference type="NCBI Taxonomy" id="862515"/>
    <lineage>
        <taxon>Bacteria</taxon>
        <taxon>Pseudomonadati</taxon>
        <taxon>Bacteroidota</taxon>
        <taxon>Bacteroidia</taxon>
        <taxon>Bacteroidales</taxon>
        <taxon>Prevotellaceae</taxon>
        <taxon>Hoylesella</taxon>
    </lineage>
</organism>
<dbReference type="STRING" id="862515.HMPREF0658_1249"/>
<protein>
    <recommendedName>
        <fullName evidence="4">DUF3857 domain-containing protein</fullName>
    </recommendedName>
</protein>
<dbReference type="BioCyc" id="PMAR862515-HMP:GMOO-1271-MONOMER"/>
<gene>
    <name evidence="2" type="ORF">HMPREF0658_1249</name>
</gene>
<accession>E0NT22</accession>